<dbReference type="PRINTS" id="PR00153">
    <property type="entry name" value="CSAPPISMRASE"/>
</dbReference>
<evidence type="ECO:0000256" key="3">
    <source>
        <dbReference type="ARBA" id="ARBA00023110"/>
    </source>
</evidence>
<dbReference type="InterPro" id="IPR020892">
    <property type="entry name" value="Cyclophilin-type_PPIase_CS"/>
</dbReference>
<dbReference type="Proteomes" id="UP000503840">
    <property type="component" value="Unassembled WGS sequence"/>
</dbReference>
<dbReference type="Pfam" id="PF00160">
    <property type="entry name" value="Pro_isomerase"/>
    <property type="match status" value="1"/>
</dbReference>
<dbReference type="AlphaFoldDB" id="A0A7J0BKD2"/>
<gene>
    <name evidence="7" type="primary">ppiB-1</name>
    <name evidence="7" type="ORF">DSM101010T_19500</name>
</gene>
<dbReference type="Gene3D" id="2.40.100.10">
    <property type="entry name" value="Cyclophilin-like"/>
    <property type="match status" value="1"/>
</dbReference>
<reference evidence="7 8" key="1">
    <citation type="submission" date="2020-05" db="EMBL/GenBank/DDBJ databases">
        <title>Draft genome sequence of Desulfovibrio sp. strain HN2T.</title>
        <authorList>
            <person name="Ueno A."/>
            <person name="Tamazawa S."/>
            <person name="Tamamura S."/>
            <person name="Murakami T."/>
            <person name="Kiyama T."/>
            <person name="Inomata H."/>
            <person name="Amano Y."/>
            <person name="Miyakawa K."/>
            <person name="Tamaki H."/>
            <person name="Naganuma T."/>
            <person name="Kaneko K."/>
        </authorList>
    </citation>
    <scope>NUCLEOTIDE SEQUENCE [LARGE SCALE GENOMIC DNA]</scope>
    <source>
        <strain evidence="7 8">HN2</strain>
    </source>
</reference>
<comment type="caution">
    <text evidence="7">The sequence shown here is derived from an EMBL/GenBank/DDBJ whole genome shotgun (WGS) entry which is preliminary data.</text>
</comment>
<keyword evidence="8" id="KW-1185">Reference proteome</keyword>
<dbReference type="PANTHER" id="PTHR43246">
    <property type="entry name" value="PEPTIDYL-PROLYL CIS-TRANS ISOMERASE CYP38, CHLOROPLASTIC"/>
    <property type="match status" value="1"/>
</dbReference>
<proteinExistence type="inferred from homology"/>
<keyword evidence="4 5" id="KW-0413">Isomerase</keyword>
<dbReference type="GO" id="GO:0006457">
    <property type="term" value="P:protein folding"/>
    <property type="evidence" value="ECO:0007669"/>
    <property type="project" value="InterPro"/>
</dbReference>
<dbReference type="InterPro" id="IPR024936">
    <property type="entry name" value="Cyclophilin-type_PPIase"/>
</dbReference>
<comment type="similarity">
    <text evidence="2 5">Belongs to the cyclophilin-type PPIase family.</text>
</comment>
<sequence>MENPYVLLETTLGDILIELLPEHAPKSVANFLQYVDAKHYDYTIFHRVIRGFMIQGGAYNNRLQRKEALAPVENEAKGGLSNVKGTVALARATEKDSACDEFFINAEDNLDLDHTDDSDENYGYTVFGRVVEGMDVVKKINWKVTKPRNDFDDLPVDDIEIISARRFE</sequence>
<comment type="catalytic activity">
    <reaction evidence="5">
        <text>[protein]-peptidylproline (omega=180) = [protein]-peptidylproline (omega=0)</text>
        <dbReference type="Rhea" id="RHEA:16237"/>
        <dbReference type="Rhea" id="RHEA-COMP:10747"/>
        <dbReference type="Rhea" id="RHEA-COMP:10748"/>
        <dbReference type="ChEBI" id="CHEBI:83833"/>
        <dbReference type="ChEBI" id="CHEBI:83834"/>
        <dbReference type="EC" id="5.2.1.8"/>
    </reaction>
</comment>
<dbReference type="EC" id="5.2.1.8" evidence="5"/>
<evidence type="ECO:0000259" key="6">
    <source>
        <dbReference type="PROSITE" id="PS50072"/>
    </source>
</evidence>
<dbReference type="InterPro" id="IPR029000">
    <property type="entry name" value="Cyclophilin-like_dom_sf"/>
</dbReference>
<evidence type="ECO:0000313" key="8">
    <source>
        <dbReference type="Proteomes" id="UP000503840"/>
    </source>
</evidence>
<dbReference type="EMBL" id="BLVO01000013">
    <property type="protein sequence ID" value="GFM33585.1"/>
    <property type="molecule type" value="Genomic_DNA"/>
</dbReference>
<name>A0A7J0BKD2_9BACT</name>
<dbReference type="PIRSF" id="PIRSF001467">
    <property type="entry name" value="Peptidylpro_ismrse"/>
    <property type="match status" value="1"/>
</dbReference>
<feature type="domain" description="PPIase cyclophilin-type" evidence="6">
    <location>
        <begin position="9"/>
        <end position="166"/>
    </location>
</feature>
<evidence type="ECO:0000256" key="1">
    <source>
        <dbReference type="ARBA" id="ARBA00002388"/>
    </source>
</evidence>
<protein>
    <recommendedName>
        <fullName evidence="5">Peptidyl-prolyl cis-trans isomerase</fullName>
        <shortName evidence="5">PPIase</shortName>
        <ecNumber evidence="5">5.2.1.8</ecNumber>
    </recommendedName>
</protein>
<accession>A0A7J0BKD2</accession>
<evidence type="ECO:0000256" key="4">
    <source>
        <dbReference type="ARBA" id="ARBA00023235"/>
    </source>
</evidence>
<dbReference type="PROSITE" id="PS00170">
    <property type="entry name" value="CSA_PPIASE_1"/>
    <property type="match status" value="1"/>
</dbReference>
<keyword evidence="3 5" id="KW-0697">Rotamase</keyword>
<dbReference type="SUPFAM" id="SSF50891">
    <property type="entry name" value="Cyclophilin-like"/>
    <property type="match status" value="1"/>
</dbReference>
<dbReference type="PROSITE" id="PS50072">
    <property type="entry name" value="CSA_PPIASE_2"/>
    <property type="match status" value="1"/>
</dbReference>
<organism evidence="7 8">
    <name type="scientific">Desulfovibrio subterraneus</name>
    <dbReference type="NCBI Taxonomy" id="2718620"/>
    <lineage>
        <taxon>Bacteria</taxon>
        <taxon>Pseudomonadati</taxon>
        <taxon>Thermodesulfobacteriota</taxon>
        <taxon>Desulfovibrionia</taxon>
        <taxon>Desulfovibrionales</taxon>
        <taxon>Desulfovibrionaceae</taxon>
        <taxon>Desulfovibrio</taxon>
    </lineage>
</organism>
<dbReference type="InterPro" id="IPR002130">
    <property type="entry name" value="Cyclophilin-type_PPIase_dom"/>
</dbReference>
<dbReference type="RefSeq" id="WP_174405231.1">
    <property type="nucleotide sequence ID" value="NZ_BLVO01000013.1"/>
</dbReference>
<dbReference type="GO" id="GO:0003755">
    <property type="term" value="F:peptidyl-prolyl cis-trans isomerase activity"/>
    <property type="evidence" value="ECO:0007669"/>
    <property type="project" value="UniProtKB-UniRule"/>
</dbReference>
<comment type="function">
    <text evidence="1 5">PPIases accelerate the folding of proteins. It catalyzes the cis-trans isomerization of proline imidic peptide bonds in oligopeptides.</text>
</comment>
<evidence type="ECO:0000256" key="2">
    <source>
        <dbReference type="ARBA" id="ARBA00007365"/>
    </source>
</evidence>
<dbReference type="InterPro" id="IPR044665">
    <property type="entry name" value="E_coli_cyclophilin_A-like"/>
</dbReference>
<evidence type="ECO:0000256" key="5">
    <source>
        <dbReference type="RuleBase" id="RU363019"/>
    </source>
</evidence>
<evidence type="ECO:0000313" key="7">
    <source>
        <dbReference type="EMBL" id="GFM33585.1"/>
    </source>
</evidence>